<protein>
    <recommendedName>
        <fullName evidence="4">Lipoprotein</fullName>
    </recommendedName>
</protein>
<gene>
    <name evidence="2" type="ORF">CLOHIR_01208</name>
</gene>
<dbReference type="RefSeq" id="WP_006440129.1">
    <property type="nucleotide sequence ID" value="NZ_DS995356.1"/>
</dbReference>
<name>B6FZA4_PEPHT</name>
<reference evidence="2 3" key="2">
    <citation type="submission" date="2008-10" db="EMBL/GenBank/DDBJ databases">
        <title>Draft genome sequence of Clostridium hiranonis (DSM 13275).</title>
        <authorList>
            <person name="Sudarsanam P."/>
            <person name="Ley R."/>
            <person name="Guruge J."/>
            <person name="Turnbaugh P.J."/>
            <person name="Mahowald M."/>
            <person name="Liep D."/>
            <person name="Gordon J."/>
        </authorList>
    </citation>
    <scope>NUCLEOTIDE SEQUENCE [LARGE SCALE GENOMIC DNA]</scope>
    <source>
        <strain evidence="2 3">DSM 13275</strain>
    </source>
</reference>
<keyword evidence="1" id="KW-0812">Transmembrane</keyword>
<dbReference type="AlphaFoldDB" id="B6FZA4"/>
<dbReference type="Proteomes" id="UP000003178">
    <property type="component" value="Unassembled WGS sequence"/>
</dbReference>
<sequence>MRKKITTKTRFGAAAGFAFLTVACMYVYFSGIDKSTMTLISAAGCLAVSIYELKRISDMKKEEASKNK</sequence>
<dbReference type="OrthoDB" id="9951490at2"/>
<evidence type="ECO:0000313" key="3">
    <source>
        <dbReference type="Proteomes" id="UP000003178"/>
    </source>
</evidence>
<dbReference type="EMBL" id="ABWP01000050">
    <property type="protein sequence ID" value="EEA85167.1"/>
    <property type="molecule type" value="Genomic_DNA"/>
</dbReference>
<dbReference type="STRING" id="500633.CLOHIR_01208"/>
<comment type="caution">
    <text evidence="2">The sequence shown here is derived from an EMBL/GenBank/DDBJ whole genome shotgun (WGS) entry which is preliminary data.</text>
</comment>
<keyword evidence="3" id="KW-1185">Reference proteome</keyword>
<evidence type="ECO:0000313" key="2">
    <source>
        <dbReference type="EMBL" id="EEA85167.1"/>
    </source>
</evidence>
<keyword evidence="1" id="KW-1133">Transmembrane helix</keyword>
<reference evidence="2 3" key="1">
    <citation type="submission" date="2008-09" db="EMBL/GenBank/DDBJ databases">
        <authorList>
            <person name="Fulton L."/>
            <person name="Clifton S."/>
            <person name="Fulton B."/>
            <person name="Xu J."/>
            <person name="Minx P."/>
            <person name="Pepin K.H."/>
            <person name="Johnson M."/>
            <person name="Thiruvilangam P."/>
            <person name="Bhonagiri V."/>
            <person name="Nash W.E."/>
            <person name="Mardis E.R."/>
            <person name="Wilson R.K."/>
        </authorList>
    </citation>
    <scope>NUCLEOTIDE SEQUENCE [LARGE SCALE GENOMIC DNA]</scope>
    <source>
        <strain evidence="2 3">DSM 13275</strain>
    </source>
</reference>
<dbReference type="HOGENOM" id="CLU_2786511_0_0_9"/>
<dbReference type="PROSITE" id="PS51257">
    <property type="entry name" value="PROKAR_LIPOPROTEIN"/>
    <property type="match status" value="1"/>
</dbReference>
<feature type="transmembrane region" description="Helical" evidence="1">
    <location>
        <begin position="35"/>
        <end position="53"/>
    </location>
</feature>
<feature type="transmembrane region" description="Helical" evidence="1">
    <location>
        <begin position="12"/>
        <end position="29"/>
    </location>
</feature>
<proteinExistence type="predicted"/>
<organism evidence="2 3">
    <name type="scientific">Peptacetobacter hiranonis (strain DSM 13275 / JCM 10541 / KCTC 15199 / TO-931)</name>
    <name type="common">Clostridium hiranonis</name>
    <dbReference type="NCBI Taxonomy" id="500633"/>
    <lineage>
        <taxon>Bacteria</taxon>
        <taxon>Bacillati</taxon>
        <taxon>Bacillota</taxon>
        <taxon>Clostridia</taxon>
        <taxon>Peptostreptococcales</taxon>
        <taxon>Peptostreptococcaceae</taxon>
        <taxon>Peptacetobacter</taxon>
    </lineage>
</organism>
<evidence type="ECO:0000256" key="1">
    <source>
        <dbReference type="SAM" id="Phobius"/>
    </source>
</evidence>
<evidence type="ECO:0008006" key="4">
    <source>
        <dbReference type="Google" id="ProtNLM"/>
    </source>
</evidence>
<keyword evidence="1" id="KW-0472">Membrane</keyword>
<accession>B6FZA4</accession>